<dbReference type="Proteomes" id="UP000228934">
    <property type="component" value="Unassembled WGS sequence"/>
</dbReference>
<accession>A0A2G9SEY9</accession>
<evidence type="ECO:0000313" key="2">
    <source>
        <dbReference type="Proteomes" id="UP000228934"/>
    </source>
</evidence>
<evidence type="ECO:0000313" key="1">
    <source>
        <dbReference type="EMBL" id="PIO38710.1"/>
    </source>
</evidence>
<dbReference type="AlphaFoldDB" id="A0A2G9SEY9"/>
<dbReference type="EMBL" id="KV924866">
    <property type="protein sequence ID" value="PIO38710.1"/>
    <property type="molecule type" value="Genomic_DNA"/>
</dbReference>
<name>A0A2G9SEY9_AQUCT</name>
<organism evidence="1 2">
    <name type="scientific">Aquarana catesbeiana</name>
    <name type="common">American bullfrog</name>
    <name type="synonym">Rana catesbeiana</name>
    <dbReference type="NCBI Taxonomy" id="8400"/>
    <lineage>
        <taxon>Eukaryota</taxon>
        <taxon>Metazoa</taxon>
        <taxon>Chordata</taxon>
        <taxon>Craniata</taxon>
        <taxon>Vertebrata</taxon>
        <taxon>Euteleostomi</taxon>
        <taxon>Amphibia</taxon>
        <taxon>Batrachia</taxon>
        <taxon>Anura</taxon>
        <taxon>Neobatrachia</taxon>
        <taxon>Ranoidea</taxon>
        <taxon>Ranidae</taxon>
        <taxon>Aquarana</taxon>
    </lineage>
</organism>
<reference evidence="2" key="1">
    <citation type="journal article" date="2017" name="Nat. Commun.">
        <title>The North American bullfrog draft genome provides insight into hormonal regulation of long noncoding RNA.</title>
        <authorList>
            <person name="Hammond S.A."/>
            <person name="Warren R.L."/>
            <person name="Vandervalk B.P."/>
            <person name="Kucuk E."/>
            <person name="Khan H."/>
            <person name="Gibb E.A."/>
            <person name="Pandoh P."/>
            <person name="Kirk H."/>
            <person name="Zhao Y."/>
            <person name="Jones M."/>
            <person name="Mungall A.J."/>
            <person name="Coope R."/>
            <person name="Pleasance S."/>
            <person name="Moore R.A."/>
            <person name="Holt R.A."/>
            <person name="Round J.M."/>
            <person name="Ohora S."/>
            <person name="Walle B.V."/>
            <person name="Veldhoen N."/>
            <person name="Helbing C.C."/>
            <person name="Birol I."/>
        </authorList>
    </citation>
    <scope>NUCLEOTIDE SEQUENCE [LARGE SCALE GENOMIC DNA]</scope>
</reference>
<dbReference type="OrthoDB" id="10061327at2759"/>
<sequence length="120" mass="13797">MILNLTKIQIYTLLKIHNKMMMLYLNTYKPRESGGPLYLVAKLAAKQSGRFLNWADYFLDSIVMCPPWCKIFIGLCNRSSQDCVIPLERVEMPDSVLMSASYDLLYSSAHRERVDGLKSN</sequence>
<proteinExistence type="predicted"/>
<gene>
    <name evidence="1" type="ORF">AB205_0125640</name>
</gene>
<protein>
    <submittedName>
        <fullName evidence="1">Uncharacterized protein</fullName>
    </submittedName>
</protein>
<keyword evidence="2" id="KW-1185">Reference proteome</keyword>